<evidence type="ECO:0000313" key="2">
    <source>
        <dbReference type="Proteomes" id="UP000001137"/>
    </source>
</evidence>
<keyword evidence="2" id="KW-1185">Reference proteome</keyword>
<dbReference type="Proteomes" id="UP000001137">
    <property type="component" value="Chromosome"/>
</dbReference>
<reference evidence="1 2" key="1">
    <citation type="submission" date="2007-10" db="EMBL/GenBank/DDBJ databases">
        <title>Complete sequence of Caldivirga maquilingensis IC-167.</title>
        <authorList>
            <consortium name="US DOE Joint Genome Institute"/>
            <person name="Copeland A."/>
            <person name="Lucas S."/>
            <person name="Lapidus A."/>
            <person name="Barry K."/>
            <person name="Glavina del Rio T."/>
            <person name="Dalin E."/>
            <person name="Tice H."/>
            <person name="Pitluck S."/>
            <person name="Saunders E."/>
            <person name="Brettin T."/>
            <person name="Bruce D."/>
            <person name="Detter J.C."/>
            <person name="Han C."/>
            <person name="Schmutz J."/>
            <person name="Larimer F."/>
            <person name="Land M."/>
            <person name="Hauser L."/>
            <person name="Kyrpides N."/>
            <person name="Ivanova N."/>
            <person name="Biddle J.F."/>
            <person name="Zhang Z."/>
            <person name="Fitz-Gibbon S.T."/>
            <person name="Lowe T.M."/>
            <person name="Saltikov C."/>
            <person name="House C.H."/>
            <person name="Richardson P."/>
        </authorList>
    </citation>
    <scope>NUCLEOTIDE SEQUENCE [LARGE SCALE GENOMIC DNA]</scope>
    <source>
        <strain evidence="2">ATCC 700844 / DSM 13496 / JCM 10307 / IC-167</strain>
    </source>
</reference>
<dbReference type="EMBL" id="CP000852">
    <property type="protein sequence ID" value="ABW01714.1"/>
    <property type="molecule type" value="Genomic_DNA"/>
</dbReference>
<dbReference type="eggNOG" id="arCOG05572">
    <property type="taxonomic scope" value="Archaea"/>
</dbReference>
<dbReference type="AlphaFoldDB" id="A8MD58"/>
<name>A8MD58_CALMQ</name>
<dbReference type="KEGG" id="cma:Cmaq_0879"/>
<proteinExistence type="predicted"/>
<protein>
    <submittedName>
        <fullName evidence="1">Uncharacterized protein</fullName>
    </submittedName>
</protein>
<evidence type="ECO:0000313" key="1">
    <source>
        <dbReference type="EMBL" id="ABW01714.1"/>
    </source>
</evidence>
<sequence>MVMSLLYKSYIYVSVECDMNYDKYDYGGRKYVPCVFKLTRPIAQKVALVLRDYINRLLGEGNGVIDVMVVNDGELDMRIYTEVMRRGFTVGELVDRLMGLVEGYVYCA</sequence>
<dbReference type="HOGENOM" id="CLU_2190902_0_0_2"/>
<accession>A8MD58</accession>
<organism evidence="1 2">
    <name type="scientific">Caldivirga maquilingensis (strain ATCC 700844 / DSM 13496 / JCM 10307 / IC-167)</name>
    <dbReference type="NCBI Taxonomy" id="397948"/>
    <lineage>
        <taxon>Archaea</taxon>
        <taxon>Thermoproteota</taxon>
        <taxon>Thermoprotei</taxon>
        <taxon>Thermoproteales</taxon>
        <taxon>Thermoproteaceae</taxon>
        <taxon>Caldivirga</taxon>
    </lineage>
</organism>
<gene>
    <name evidence="1" type="ordered locus">Cmaq_0879</name>
</gene>